<evidence type="ECO:0000313" key="3">
    <source>
        <dbReference type="Proteomes" id="UP001597460"/>
    </source>
</evidence>
<evidence type="ECO:0008006" key="4">
    <source>
        <dbReference type="Google" id="ProtNLM"/>
    </source>
</evidence>
<reference evidence="3" key="1">
    <citation type="journal article" date="2019" name="Int. J. Syst. Evol. Microbiol.">
        <title>The Global Catalogue of Microorganisms (GCM) 10K type strain sequencing project: providing services to taxonomists for standard genome sequencing and annotation.</title>
        <authorList>
            <consortium name="The Broad Institute Genomics Platform"/>
            <consortium name="The Broad Institute Genome Sequencing Center for Infectious Disease"/>
            <person name="Wu L."/>
            <person name="Ma J."/>
        </authorList>
    </citation>
    <scope>NUCLEOTIDE SEQUENCE [LARGE SCALE GENOMIC DNA]</scope>
    <source>
        <strain evidence="3">KCTC 52042</strain>
    </source>
</reference>
<organism evidence="2 3">
    <name type="scientific">Gracilimonas halophila</name>
    <dbReference type="NCBI Taxonomy" id="1834464"/>
    <lineage>
        <taxon>Bacteria</taxon>
        <taxon>Pseudomonadati</taxon>
        <taxon>Balneolota</taxon>
        <taxon>Balneolia</taxon>
        <taxon>Balneolales</taxon>
        <taxon>Balneolaceae</taxon>
        <taxon>Gracilimonas</taxon>
    </lineage>
</organism>
<dbReference type="Gene3D" id="2.60.120.560">
    <property type="entry name" value="Exo-inulinase, domain 1"/>
    <property type="match status" value="1"/>
</dbReference>
<keyword evidence="3" id="KW-1185">Reference proteome</keyword>
<sequence length="228" mass="25244">MKTTVRFIVWVLFCSTIVMAQDRPDPNMPQGTNLEVPEGWEVRLDHEMEDVIISSNPAEADVYFVNMTPGWHITTGPAGIFYHPSNTASGNFTVTSELHFFDPGDRNREGYGIFIGGSDLQGENQSYIYFLLRNTGEFLVKQRMGEETEVLQNWTPSSAIIKYESGVTENSSVMNVLEVAVVGNAISFSINDEEVASVNSSVLTTDGIFGLRANHSVNLHISDLSLNN</sequence>
<protein>
    <recommendedName>
        <fullName evidence="4">3-keto-disaccharide hydrolase domain-containing protein</fullName>
    </recommendedName>
</protein>
<feature type="signal peptide" evidence="1">
    <location>
        <begin position="1"/>
        <end position="20"/>
    </location>
</feature>
<name>A0ABW5JFF3_9BACT</name>
<evidence type="ECO:0000256" key="1">
    <source>
        <dbReference type="SAM" id="SignalP"/>
    </source>
</evidence>
<proteinExistence type="predicted"/>
<gene>
    <name evidence="2" type="ORF">ACFSVN_01165</name>
</gene>
<accession>A0ABW5JFF3</accession>
<dbReference type="EMBL" id="JBHULI010000002">
    <property type="protein sequence ID" value="MFD2531050.1"/>
    <property type="molecule type" value="Genomic_DNA"/>
</dbReference>
<dbReference type="RefSeq" id="WP_390297368.1">
    <property type="nucleotide sequence ID" value="NZ_JBHULI010000002.1"/>
</dbReference>
<comment type="caution">
    <text evidence="2">The sequence shown here is derived from an EMBL/GenBank/DDBJ whole genome shotgun (WGS) entry which is preliminary data.</text>
</comment>
<feature type="chain" id="PRO_5045064903" description="3-keto-disaccharide hydrolase domain-containing protein" evidence="1">
    <location>
        <begin position="21"/>
        <end position="228"/>
    </location>
</feature>
<dbReference type="Proteomes" id="UP001597460">
    <property type="component" value="Unassembled WGS sequence"/>
</dbReference>
<keyword evidence="1" id="KW-0732">Signal</keyword>
<evidence type="ECO:0000313" key="2">
    <source>
        <dbReference type="EMBL" id="MFD2531050.1"/>
    </source>
</evidence>